<evidence type="ECO:0000313" key="2">
    <source>
        <dbReference type="EMBL" id="PZA19611.1"/>
    </source>
</evidence>
<name>A0A323V548_9ACTN</name>
<dbReference type="AlphaFoldDB" id="A0A323V548"/>
<feature type="region of interest" description="Disordered" evidence="1">
    <location>
        <begin position="1"/>
        <end position="21"/>
    </location>
</feature>
<protein>
    <submittedName>
        <fullName evidence="2">Uncharacterized protein</fullName>
    </submittedName>
</protein>
<reference evidence="2 3" key="1">
    <citation type="submission" date="2018-06" db="EMBL/GenBank/DDBJ databases">
        <title>Draft genome sequence of Modestobacter versicolor CP153-2.</title>
        <authorList>
            <person name="Gundlapally S.R."/>
        </authorList>
    </citation>
    <scope>NUCLEOTIDE SEQUENCE [LARGE SCALE GENOMIC DNA]</scope>
    <source>
        <strain evidence="2 3">CP153-2</strain>
    </source>
</reference>
<organism evidence="2 3">
    <name type="scientific">Modestobacter versicolor</name>
    <dbReference type="NCBI Taxonomy" id="429133"/>
    <lineage>
        <taxon>Bacteria</taxon>
        <taxon>Bacillati</taxon>
        <taxon>Actinomycetota</taxon>
        <taxon>Actinomycetes</taxon>
        <taxon>Geodermatophilales</taxon>
        <taxon>Geodermatophilaceae</taxon>
        <taxon>Modestobacter</taxon>
    </lineage>
</organism>
<proteinExistence type="predicted"/>
<accession>A0A323V548</accession>
<gene>
    <name evidence="2" type="ORF">DMO24_19810</name>
</gene>
<evidence type="ECO:0000313" key="3">
    <source>
        <dbReference type="Proteomes" id="UP000247602"/>
    </source>
</evidence>
<sequence>MTDSTEETRVNSPLDLAPRPRSVPVAEELDLAELLDLFAPPPDGELSPRESLRASGVRLLGWAQDSSRRAARWGAPGVSR</sequence>
<dbReference type="Proteomes" id="UP000247602">
    <property type="component" value="Unassembled WGS sequence"/>
</dbReference>
<evidence type="ECO:0000256" key="1">
    <source>
        <dbReference type="SAM" id="MobiDB-lite"/>
    </source>
</evidence>
<dbReference type="EMBL" id="QKNV01000301">
    <property type="protein sequence ID" value="PZA19611.1"/>
    <property type="molecule type" value="Genomic_DNA"/>
</dbReference>
<comment type="caution">
    <text evidence="2">The sequence shown here is derived from an EMBL/GenBank/DDBJ whole genome shotgun (WGS) entry which is preliminary data.</text>
</comment>
<keyword evidence="3" id="KW-1185">Reference proteome</keyword>